<gene>
    <name evidence="2" type="ORF">AB0E89_35570</name>
</gene>
<evidence type="ECO:0000313" key="3">
    <source>
        <dbReference type="Proteomes" id="UP001550739"/>
    </source>
</evidence>
<reference evidence="2 3" key="1">
    <citation type="submission" date="2024-06" db="EMBL/GenBank/DDBJ databases">
        <title>The Natural Products Discovery Center: Release of the First 8490 Sequenced Strains for Exploring Actinobacteria Biosynthetic Diversity.</title>
        <authorList>
            <person name="Kalkreuter E."/>
            <person name="Kautsar S.A."/>
            <person name="Yang D."/>
            <person name="Bader C.D."/>
            <person name="Teijaro C.N."/>
            <person name="Fluegel L."/>
            <person name="Davis C.M."/>
            <person name="Simpson J.R."/>
            <person name="Lauterbach L."/>
            <person name="Steele A.D."/>
            <person name="Gui C."/>
            <person name="Meng S."/>
            <person name="Li G."/>
            <person name="Viehrig K."/>
            <person name="Ye F."/>
            <person name="Su P."/>
            <person name="Kiefer A.F."/>
            <person name="Nichols A."/>
            <person name="Cepeda A.J."/>
            <person name="Yan W."/>
            <person name="Fan B."/>
            <person name="Jiang Y."/>
            <person name="Adhikari A."/>
            <person name="Zheng C.-J."/>
            <person name="Schuster L."/>
            <person name="Cowan T.M."/>
            <person name="Smanski M.J."/>
            <person name="Chevrette M.G."/>
            <person name="De Carvalho L.P.S."/>
            <person name="Shen B."/>
        </authorList>
    </citation>
    <scope>NUCLEOTIDE SEQUENCE [LARGE SCALE GENOMIC DNA]</scope>
    <source>
        <strain evidence="2 3">NPDC033843</strain>
    </source>
</reference>
<feature type="transmembrane region" description="Helical" evidence="1">
    <location>
        <begin position="32"/>
        <end position="51"/>
    </location>
</feature>
<keyword evidence="1" id="KW-0812">Transmembrane</keyword>
<evidence type="ECO:0000313" key="2">
    <source>
        <dbReference type="EMBL" id="MEU3785803.1"/>
    </source>
</evidence>
<dbReference type="EMBL" id="JBEZVE010000023">
    <property type="protein sequence ID" value="MEU3785803.1"/>
    <property type="molecule type" value="Genomic_DNA"/>
</dbReference>
<organism evidence="2 3">
    <name type="scientific">Streptomyces sp. 900129855</name>
    <dbReference type="NCBI Taxonomy" id="3155129"/>
    <lineage>
        <taxon>Bacteria</taxon>
        <taxon>Bacillati</taxon>
        <taxon>Actinomycetota</taxon>
        <taxon>Actinomycetes</taxon>
        <taxon>Kitasatosporales</taxon>
        <taxon>Streptomycetaceae</taxon>
        <taxon>Streptomyces</taxon>
    </lineage>
</organism>
<evidence type="ECO:0000256" key="1">
    <source>
        <dbReference type="SAM" id="Phobius"/>
    </source>
</evidence>
<proteinExistence type="predicted"/>
<name>A0ABV2ZT93_9ACTN</name>
<accession>A0ABV2ZT93</accession>
<comment type="caution">
    <text evidence="2">The sequence shown here is derived from an EMBL/GenBank/DDBJ whole genome shotgun (WGS) entry which is preliminary data.</text>
</comment>
<keyword evidence="1" id="KW-0472">Membrane</keyword>
<dbReference type="RefSeq" id="WP_334578513.1">
    <property type="nucleotide sequence ID" value="NZ_JBEZVE010000023.1"/>
</dbReference>
<protein>
    <submittedName>
        <fullName evidence="2">Uncharacterized protein</fullName>
    </submittedName>
</protein>
<sequence>MQLTYLVVPLLVLAIAVRFVWSGERPTPPIWLAVALCLASYPLGIMAANALGMDVNSSSGRGVRLSVAVEAAFLAGPAATAARKAFRSLAPKRRSRERA</sequence>
<keyword evidence="3" id="KW-1185">Reference proteome</keyword>
<dbReference type="Proteomes" id="UP001550739">
    <property type="component" value="Unassembled WGS sequence"/>
</dbReference>
<keyword evidence="1" id="KW-1133">Transmembrane helix</keyword>